<feature type="compositionally biased region" description="Basic residues" evidence="1">
    <location>
        <begin position="50"/>
        <end position="59"/>
    </location>
</feature>
<dbReference type="SUPFAM" id="SSF81273">
    <property type="entry name" value="H-NS histone-like proteins"/>
    <property type="match status" value="1"/>
</dbReference>
<dbReference type="RefSeq" id="WP_082913277.1">
    <property type="nucleotide sequence ID" value="NZ_FCOK02000005.1"/>
</dbReference>
<dbReference type="OrthoDB" id="5297879at2"/>
<dbReference type="AlphaFoldDB" id="A0A158FJC6"/>
<evidence type="ECO:0000313" key="3">
    <source>
        <dbReference type="EMBL" id="SAL19787.1"/>
    </source>
</evidence>
<accession>A0A158FJC6</accession>
<reference evidence="3 4" key="1">
    <citation type="submission" date="2016-01" db="EMBL/GenBank/DDBJ databases">
        <authorList>
            <person name="Oliw E.H."/>
        </authorList>
    </citation>
    <scope>NUCLEOTIDE SEQUENCE [LARGE SCALE GENOMIC DNA]</scope>
    <source>
        <strain evidence="3">LMG 27134</strain>
    </source>
</reference>
<dbReference type="Pfam" id="PF00816">
    <property type="entry name" value="Histone_HNS"/>
    <property type="match status" value="1"/>
</dbReference>
<name>A0A158FJC6_9BURK</name>
<evidence type="ECO:0000313" key="4">
    <source>
        <dbReference type="Proteomes" id="UP000054683"/>
    </source>
</evidence>
<evidence type="ECO:0000259" key="2">
    <source>
        <dbReference type="Pfam" id="PF00816"/>
    </source>
</evidence>
<keyword evidence="3" id="KW-0238">DNA-binding</keyword>
<dbReference type="Gene3D" id="4.10.430.30">
    <property type="match status" value="1"/>
</dbReference>
<sequence length="190" mass="20781">MDYRDLLAKAAELDRQIALAREVEAAGALAEIKARVAEFGFTVEDVFSTKKARKERKRSGPTYRDPESGATWSGMGREPGWIKGKNRAAFVVGDEYSASENRESPIEQLESLGLPATFPAALMPEAGSRFVSDCVMGMDKMALMKLARDRGFMPSWSRLAHLGAGVYELGLTIDGRGVPLLVRMKVVEPA</sequence>
<dbReference type="Proteomes" id="UP000054683">
    <property type="component" value="Unassembled WGS sequence"/>
</dbReference>
<dbReference type="EMBL" id="FCOK02000005">
    <property type="protein sequence ID" value="SAL19787.1"/>
    <property type="molecule type" value="Genomic_DNA"/>
</dbReference>
<protein>
    <submittedName>
        <fullName evidence="3">H-NS-like DNA-binding protein</fullName>
    </submittedName>
</protein>
<gene>
    <name evidence="3" type="ORF">AWB69_01257</name>
</gene>
<feature type="domain" description="DNA-binding protein H-NS-like C-terminal" evidence="2">
    <location>
        <begin position="62"/>
        <end position="90"/>
    </location>
</feature>
<feature type="region of interest" description="Disordered" evidence="1">
    <location>
        <begin position="50"/>
        <end position="76"/>
    </location>
</feature>
<proteinExistence type="predicted"/>
<dbReference type="GO" id="GO:0003677">
    <property type="term" value="F:DNA binding"/>
    <property type="evidence" value="ECO:0007669"/>
    <property type="project" value="UniProtKB-KW"/>
</dbReference>
<dbReference type="InterPro" id="IPR027444">
    <property type="entry name" value="H-NS_C_dom"/>
</dbReference>
<organism evidence="3 4">
    <name type="scientific">Caballeronia udeis</name>
    <dbReference type="NCBI Taxonomy" id="1232866"/>
    <lineage>
        <taxon>Bacteria</taxon>
        <taxon>Pseudomonadati</taxon>
        <taxon>Pseudomonadota</taxon>
        <taxon>Betaproteobacteria</taxon>
        <taxon>Burkholderiales</taxon>
        <taxon>Burkholderiaceae</taxon>
        <taxon>Caballeronia</taxon>
    </lineage>
</organism>
<evidence type="ECO:0000256" key="1">
    <source>
        <dbReference type="SAM" id="MobiDB-lite"/>
    </source>
</evidence>